<dbReference type="Gene3D" id="1.10.10.10">
    <property type="entry name" value="Winged helix-like DNA-binding domain superfamily/Winged helix DNA-binding domain"/>
    <property type="match status" value="1"/>
</dbReference>
<dbReference type="Pfam" id="PF03466">
    <property type="entry name" value="LysR_substrate"/>
    <property type="match status" value="1"/>
</dbReference>
<evidence type="ECO:0000313" key="7">
    <source>
        <dbReference type="Proteomes" id="UP001162800"/>
    </source>
</evidence>
<keyword evidence="2" id="KW-0805">Transcription regulation</keyword>
<evidence type="ECO:0000313" key="6">
    <source>
        <dbReference type="EMBL" id="UYG52324.1"/>
    </source>
</evidence>
<dbReference type="Gene3D" id="3.40.190.290">
    <property type="match status" value="1"/>
</dbReference>
<dbReference type="InterPro" id="IPR005119">
    <property type="entry name" value="LysR_subst-bd"/>
</dbReference>
<evidence type="ECO:0000256" key="1">
    <source>
        <dbReference type="ARBA" id="ARBA00009437"/>
    </source>
</evidence>
<dbReference type="PANTHER" id="PTHR30419:SF2">
    <property type="entry name" value="LYSR FAMILY TRANSCRIPTIONAL REGULATOR"/>
    <property type="match status" value="1"/>
</dbReference>
<evidence type="ECO:0000256" key="3">
    <source>
        <dbReference type="ARBA" id="ARBA00023125"/>
    </source>
</evidence>
<keyword evidence="3" id="KW-0238">DNA-binding</keyword>
<sequence>MRDLDLTTLRLFVAVCEQRNIAAVGLQQAMVGSAISKRLAQLEYQVGTQLLVRKRRGVAPTPAGETLLEHARALLARSAVIARDMAGYAQGTRGHVRLLVTASVMAESLADDVAAFLQAPAHGQIQVSLEERVSPEVARGVREGSASVGICWDAADLEGLQTQAYRGDHLAICAHASHPVAARRQVHFAEVLDHEFVNMPALSAVQQMLTRAAAVHGKVLQHRMQVSHFEAALRVVRANLAISVVPFEIAEPFAKAYGLRLVPLADAWAQRRFAICFRSHEQLSTAAQLLVAHLHGCGLEHAVGRGCVSPEHGAVRKLS</sequence>
<reference evidence="6" key="1">
    <citation type="submission" date="2022-09" db="EMBL/GenBank/DDBJ databases">
        <title>The complete genome of Acidovorax sp. 5MLIR.</title>
        <authorList>
            <person name="Liu L."/>
            <person name="Yue J."/>
            <person name="Yang F."/>
            <person name="Yuan J."/>
            <person name="Li L."/>
        </authorList>
    </citation>
    <scope>NUCLEOTIDE SEQUENCE</scope>
    <source>
        <strain evidence="6">5MLIR</strain>
    </source>
</reference>
<name>A0ABY6GCX8_9BURK</name>
<protein>
    <submittedName>
        <fullName evidence="6">LysR family transcriptional regulator</fullName>
    </submittedName>
</protein>
<feature type="domain" description="HTH lysR-type" evidence="5">
    <location>
        <begin position="4"/>
        <end position="61"/>
    </location>
</feature>
<evidence type="ECO:0000256" key="2">
    <source>
        <dbReference type="ARBA" id="ARBA00023015"/>
    </source>
</evidence>
<dbReference type="InterPro" id="IPR036388">
    <property type="entry name" value="WH-like_DNA-bd_sf"/>
</dbReference>
<dbReference type="InterPro" id="IPR036390">
    <property type="entry name" value="WH_DNA-bd_sf"/>
</dbReference>
<dbReference type="PROSITE" id="PS50931">
    <property type="entry name" value="HTH_LYSR"/>
    <property type="match status" value="1"/>
</dbReference>
<dbReference type="Proteomes" id="UP001162800">
    <property type="component" value="Chromosome"/>
</dbReference>
<dbReference type="RefSeq" id="WP_231044135.1">
    <property type="nucleotide sequence ID" value="NZ_CP106881.1"/>
</dbReference>
<keyword evidence="4" id="KW-0804">Transcription</keyword>
<organism evidence="6 7">
    <name type="scientific">Comamonas endophytica</name>
    <dbReference type="NCBI Taxonomy" id="2949090"/>
    <lineage>
        <taxon>Bacteria</taxon>
        <taxon>Pseudomonadati</taxon>
        <taxon>Pseudomonadota</taxon>
        <taxon>Betaproteobacteria</taxon>
        <taxon>Burkholderiales</taxon>
        <taxon>Comamonadaceae</taxon>
        <taxon>Comamonas</taxon>
    </lineage>
</organism>
<evidence type="ECO:0000259" key="5">
    <source>
        <dbReference type="PROSITE" id="PS50931"/>
    </source>
</evidence>
<dbReference type="Pfam" id="PF00126">
    <property type="entry name" value="HTH_1"/>
    <property type="match status" value="1"/>
</dbReference>
<dbReference type="InterPro" id="IPR000847">
    <property type="entry name" value="LysR_HTH_N"/>
</dbReference>
<keyword evidence="7" id="KW-1185">Reference proteome</keyword>
<evidence type="ECO:0000256" key="4">
    <source>
        <dbReference type="ARBA" id="ARBA00023163"/>
    </source>
</evidence>
<dbReference type="InterPro" id="IPR050950">
    <property type="entry name" value="HTH-type_LysR_regulators"/>
</dbReference>
<comment type="similarity">
    <text evidence="1">Belongs to the LysR transcriptional regulatory family.</text>
</comment>
<dbReference type="SUPFAM" id="SSF53850">
    <property type="entry name" value="Periplasmic binding protein-like II"/>
    <property type="match status" value="1"/>
</dbReference>
<proteinExistence type="inferred from homology"/>
<gene>
    <name evidence="6" type="ORF">M9799_03530</name>
</gene>
<dbReference type="PANTHER" id="PTHR30419">
    <property type="entry name" value="HTH-TYPE TRANSCRIPTIONAL REGULATOR YBHD"/>
    <property type="match status" value="1"/>
</dbReference>
<dbReference type="SUPFAM" id="SSF46785">
    <property type="entry name" value="Winged helix' DNA-binding domain"/>
    <property type="match status" value="1"/>
</dbReference>
<accession>A0ABY6GCX8</accession>
<dbReference type="EMBL" id="CP106881">
    <property type="protein sequence ID" value="UYG52324.1"/>
    <property type="molecule type" value="Genomic_DNA"/>
</dbReference>